<dbReference type="InterPro" id="IPR013325">
    <property type="entry name" value="RNA_pol_sigma_r2"/>
</dbReference>
<dbReference type="InterPro" id="IPR013324">
    <property type="entry name" value="RNA_pol_sigma_r3/r4-like"/>
</dbReference>
<dbReference type="SUPFAM" id="SSF88946">
    <property type="entry name" value="Sigma2 domain of RNA polymerase sigma factors"/>
    <property type="match status" value="1"/>
</dbReference>
<keyword evidence="3" id="KW-0731">Sigma factor</keyword>
<dbReference type="Proteomes" id="UP001595444">
    <property type="component" value="Unassembled WGS sequence"/>
</dbReference>
<evidence type="ECO:0000259" key="5">
    <source>
        <dbReference type="Pfam" id="PF04542"/>
    </source>
</evidence>
<dbReference type="InterPro" id="IPR039425">
    <property type="entry name" value="RNA_pol_sigma-70-like"/>
</dbReference>
<evidence type="ECO:0000313" key="8">
    <source>
        <dbReference type="Proteomes" id="UP001595444"/>
    </source>
</evidence>
<proteinExistence type="inferred from homology"/>
<dbReference type="PANTHER" id="PTHR43133">
    <property type="entry name" value="RNA POLYMERASE ECF-TYPE SIGMA FACTO"/>
    <property type="match status" value="1"/>
</dbReference>
<dbReference type="InterPro" id="IPR036388">
    <property type="entry name" value="WH-like_DNA-bd_sf"/>
</dbReference>
<feature type="domain" description="RNA polymerase sigma factor 70 region 4 type 2" evidence="6">
    <location>
        <begin position="110"/>
        <end position="159"/>
    </location>
</feature>
<evidence type="ECO:0000256" key="3">
    <source>
        <dbReference type="ARBA" id="ARBA00023082"/>
    </source>
</evidence>
<dbReference type="InterPro" id="IPR014284">
    <property type="entry name" value="RNA_pol_sigma-70_dom"/>
</dbReference>
<keyword evidence="2" id="KW-0805">Transcription regulation</keyword>
<dbReference type="Gene3D" id="1.10.1740.10">
    <property type="match status" value="1"/>
</dbReference>
<evidence type="ECO:0000313" key="7">
    <source>
        <dbReference type="EMBL" id="MFC3052533.1"/>
    </source>
</evidence>
<evidence type="ECO:0000259" key="6">
    <source>
        <dbReference type="Pfam" id="PF08281"/>
    </source>
</evidence>
<reference evidence="8" key="1">
    <citation type="journal article" date="2019" name="Int. J. Syst. Evol. Microbiol.">
        <title>The Global Catalogue of Microorganisms (GCM) 10K type strain sequencing project: providing services to taxonomists for standard genome sequencing and annotation.</title>
        <authorList>
            <consortium name="The Broad Institute Genomics Platform"/>
            <consortium name="The Broad Institute Genome Sequencing Center for Infectious Disease"/>
            <person name="Wu L."/>
            <person name="Ma J."/>
        </authorList>
    </citation>
    <scope>NUCLEOTIDE SEQUENCE [LARGE SCALE GENOMIC DNA]</scope>
    <source>
        <strain evidence="8">KCTC 62164</strain>
    </source>
</reference>
<comment type="similarity">
    <text evidence="1">Belongs to the sigma-70 factor family. ECF subfamily.</text>
</comment>
<dbReference type="SUPFAM" id="SSF88659">
    <property type="entry name" value="Sigma3 and sigma4 domains of RNA polymerase sigma factors"/>
    <property type="match status" value="1"/>
</dbReference>
<dbReference type="Pfam" id="PF04542">
    <property type="entry name" value="Sigma70_r2"/>
    <property type="match status" value="1"/>
</dbReference>
<keyword evidence="8" id="KW-1185">Reference proteome</keyword>
<feature type="domain" description="RNA polymerase sigma-70 region 2" evidence="5">
    <location>
        <begin position="10"/>
        <end position="72"/>
    </location>
</feature>
<gene>
    <name evidence="7" type="ORF">ACFOKA_11525</name>
</gene>
<evidence type="ECO:0000256" key="2">
    <source>
        <dbReference type="ARBA" id="ARBA00023015"/>
    </source>
</evidence>
<accession>A0ABV7D5Q4</accession>
<protein>
    <submittedName>
        <fullName evidence="7">RNA polymerase sigma factor</fullName>
    </submittedName>
</protein>
<dbReference type="NCBIfam" id="TIGR02937">
    <property type="entry name" value="sigma70-ECF"/>
    <property type="match status" value="1"/>
</dbReference>
<evidence type="ECO:0000256" key="4">
    <source>
        <dbReference type="ARBA" id="ARBA00023163"/>
    </source>
</evidence>
<dbReference type="EMBL" id="JBHRSL010000010">
    <property type="protein sequence ID" value="MFC3052533.1"/>
    <property type="molecule type" value="Genomic_DNA"/>
</dbReference>
<organism evidence="7 8">
    <name type="scientific">Kordiimonas pumila</name>
    <dbReference type="NCBI Taxonomy" id="2161677"/>
    <lineage>
        <taxon>Bacteria</taxon>
        <taxon>Pseudomonadati</taxon>
        <taxon>Pseudomonadota</taxon>
        <taxon>Alphaproteobacteria</taxon>
        <taxon>Kordiimonadales</taxon>
        <taxon>Kordiimonadaceae</taxon>
        <taxon>Kordiimonas</taxon>
    </lineage>
</organism>
<sequence length="196" mass="21990">MSKIYESFIEHEKALKHYLRRFFSRAQDIEDIAQETFLKAFATEIRTDVRSPKALLFRAAKHLALNELAKKANTTTDYTEDFGGSDVFLDRNHTGAEAQIDSKRKLIVFSKALASLPPACKQVFILRKVEGLSAKEVAIKLNISVSGVEKHIAVGLMKCSQYFRENGYDPADFGMQVKSLAQKKAKDTDLGQGQDD</sequence>
<dbReference type="InterPro" id="IPR007627">
    <property type="entry name" value="RNA_pol_sigma70_r2"/>
</dbReference>
<dbReference type="PANTHER" id="PTHR43133:SF63">
    <property type="entry name" value="RNA POLYMERASE SIGMA FACTOR FECI-RELATED"/>
    <property type="match status" value="1"/>
</dbReference>
<name>A0ABV7D5Q4_9PROT</name>
<dbReference type="RefSeq" id="WP_194213804.1">
    <property type="nucleotide sequence ID" value="NZ_CP061205.1"/>
</dbReference>
<dbReference type="Pfam" id="PF08281">
    <property type="entry name" value="Sigma70_r4_2"/>
    <property type="match status" value="1"/>
</dbReference>
<comment type="caution">
    <text evidence="7">The sequence shown here is derived from an EMBL/GenBank/DDBJ whole genome shotgun (WGS) entry which is preliminary data.</text>
</comment>
<keyword evidence="4" id="KW-0804">Transcription</keyword>
<dbReference type="InterPro" id="IPR013249">
    <property type="entry name" value="RNA_pol_sigma70_r4_t2"/>
</dbReference>
<dbReference type="Gene3D" id="1.10.10.10">
    <property type="entry name" value="Winged helix-like DNA-binding domain superfamily/Winged helix DNA-binding domain"/>
    <property type="match status" value="1"/>
</dbReference>
<evidence type="ECO:0000256" key="1">
    <source>
        <dbReference type="ARBA" id="ARBA00010641"/>
    </source>
</evidence>